<evidence type="ECO:0008006" key="4">
    <source>
        <dbReference type="Google" id="ProtNLM"/>
    </source>
</evidence>
<sequence>MTGQAWLEPLLAAAGAAGLATLILFLLEPLLRSPDRAGDLVASAYARRARRGAGAALTPVAAAVPPLLLGALTAAEGPHRITAAAWIVLAVAAGLSVWLLRIDLVLHRLPDRIVLPAAGTLTGLLALAAMLPLAPAEQGAARRMLTAALVATAVALVLWALPLMLTGAAGVGLGDVKFMPVVAQVAVSLHWGGALVALAVTALSAGVVVAAGLLRGRLGLRSRIAYGPHLILGMWAGAASGVL</sequence>
<feature type="transmembrane region" description="Helical" evidence="1">
    <location>
        <begin position="6"/>
        <end position="27"/>
    </location>
</feature>
<dbReference type="RefSeq" id="WP_188550835.1">
    <property type="nucleotide sequence ID" value="NZ_BMFY01000008.1"/>
</dbReference>
<reference evidence="2" key="2">
    <citation type="submission" date="2020-09" db="EMBL/GenBank/DDBJ databases">
        <authorList>
            <person name="Sun Q."/>
            <person name="Zhou Y."/>
        </authorList>
    </citation>
    <scope>NUCLEOTIDE SEQUENCE</scope>
    <source>
        <strain evidence="2">CGMCC 1.12785</strain>
    </source>
</reference>
<keyword evidence="3" id="KW-1185">Reference proteome</keyword>
<proteinExistence type="predicted"/>
<evidence type="ECO:0000313" key="3">
    <source>
        <dbReference type="Proteomes" id="UP000616114"/>
    </source>
</evidence>
<feature type="transmembrane region" description="Helical" evidence="1">
    <location>
        <begin position="113"/>
        <end position="133"/>
    </location>
</feature>
<name>A0A8J2TYP1_9MICO</name>
<protein>
    <recommendedName>
        <fullName evidence="4">Prepilin type IV endopeptidase peptidase domain-containing protein</fullName>
    </recommendedName>
</protein>
<keyword evidence="1" id="KW-0812">Transmembrane</keyword>
<feature type="transmembrane region" description="Helical" evidence="1">
    <location>
        <begin position="83"/>
        <end position="101"/>
    </location>
</feature>
<keyword evidence="1" id="KW-0472">Membrane</keyword>
<comment type="caution">
    <text evidence="2">The sequence shown here is derived from an EMBL/GenBank/DDBJ whole genome shotgun (WGS) entry which is preliminary data.</text>
</comment>
<feature type="transmembrane region" description="Helical" evidence="1">
    <location>
        <begin position="145"/>
        <end position="171"/>
    </location>
</feature>
<dbReference type="EMBL" id="BMFY01000008">
    <property type="protein sequence ID" value="GGA17654.1"/>
    <property type="molecule type" value="Genomic_DNA"/>
</dbReference>
<keyword evidence="1" id="KW-1133">Transmembrane helix</keyword>
<evidence type="ECO:0000256" key="1">
    <source>
        <dbReference type="SAM" id="Phobius"/>
    </source>
</evidence>
<feature type="transmembrane region" description="Helical" evidence="1">
    <location>
        <begin position="191"/>
        <end position="214"/>
    </location>
</feature>
<dbReference type="Proteomes" id="UP000616114">
    <property type="component" value="Unassembled WGS sequence"/>
</dbReference>
<accession>A0A8J2TYP1</accession>
<evidence type="ECO:0000313" key="2">
    <source>
        <dbReference type="EMBL" id="GGA17654.1"/>
    </source>
</evidence>
<organism evidence="2 3">
    <name type="scientific">Sediminivirga luteola</name>
    <dbReference type="NCBI Taxonomy" id="1774748"/>
    <lineage>
        <taxon>Bacteria</taxon>
        <taxon>Bacillati</taxon>
        <taxon>Actinomycetota</taxon>
        <taxon>Actinomycetes</taxon>
        <taxon>Micrococcales</taxon>
        <taxon>Brevibacteriaceae</taxon>
        <taxon>Sediminivirga</taxon>
    </lineage>
</organism>
<gene>
    <name evidence="2" type="ORF">GCM10011333_20970</name>
</gene>
<dbReference type="AlphaFoldDB" id="A0A8J2TYP1"/>
<reference evidence="2" key="1">
    <citation type="journal article" date="2014" name="Int. J. Syst. Evol. Microbiol.">
        <title>Complete genome sequence of Corynebacterium casei LMG S-19264T (=DSM 44701T), isolated from a smear-ripened cheese.</title>
        <authorList>
            <consortium name="US DOE Joint Genome Institute (JGI-PGF)"/>
            <person name="Walter F."/>
            <person name="Albersmeier A."/>
            <person name="Kalinowski J."/>
            <person name="Ruckert C."/>
        </authorList>
    </citation>
    <scope>NUCLEOTIDE SEQUENCE</scope>
    <source>
        <strain evidence="2">CGMCC 1.12785</strain>
    </source>
</reference>